<keyword evidence="6 7" id="KW-0472">Membrane</keyword>
<dbReference type="GO" id="GO:0005886">
    <property type="term" value="C:plasma membrane"/>
    <property type="evidence" value="ECO:0007669"/>
    <property type="project" value="UniProtKB-SubCell"/>
</dbReference>
<feature type="transmembrane region" description="Helical" evidence="7">
    <location>
        <begin position="256"/>
        <end position="273"/>
    </location>
</feature>
<gene>
    <name evidence="9" type="ORF">DKW60_04965</name>
</gene>
<dbReference type="PROSITE" id="PS50850">
    <property type="entry name" value="MFS"/>
    <property type="match status" value="1"/>
</dbReference>
<evidence type="ECO:0000256" key="4">
    <source>
        <dbReference type="ARBA" id="ARBA00022692"/>
    </source>
</evidence>
<feature type="transmembrane region" description="Helical" evidence="7">
    <location>
        <begin position="197"/>
        <end position="219"/>
    </location>
</feature>
<feature type="domain" description="Major facilitator superfamily (MFS) profile" evidence="8">
    <location>
        <begin position="45"/>
        <end position="491"/>
    </location>
</feature>
<evidence type="ECO:0000256" key="6">
    <source>
        <dbReference type="ARBA" id="ARBA00023136"/>
    </source>
</evidence>
<keyword evidence="10" id="KW-1185">Reference proteome</keyword>
<keyword evidence="3" id="KW-1003">Cell membrane</keyword>
<dbReference type="AlphaFoldDB" id="A0A317CNR1"/>
<dbReference type="Gene3D" id="1.20.1250.20">
    <property type="entry name" value="MFS general substrate transporter like domains"/>
    <property type="match status" value="1"/>
</dbReference>
<evidence type="ECO:0000256" key="3">
    <source>
        <dbReference type="ARBA" id="ARBA00022475"/>
    </source>
</evidence>
<evidence type="ECO:0000313" key="10">
    <source>
        <dbReference type="Proteomes" id="UP000245539"/>
    </source>
</evidence>
<evidence type="ECO:0000256" key="2">
    <source>
        <dbReference type="ARBA" id="ARBA00022448"/>
    </source>
</evidence>
<feature type="transmembrane region" description="Helical" evidence="7">
    <location>
        <begin position="331"/>
        <end position="349"/>
    </location>
</feature>
<evidence type="ECO:0000313" key="9">
    <source>
        <dbReference type="EMBL" id="PWQ99827.1"/>
    </source>
</evidence>
<feature type="transmembrane region" description="Helical" evidence="7">
    <location>
        <begin position="431"/>
        <end position="450"/>
    </location>
</feature>
<evidence type="ECO:0000256" key="1">
    <source>
        <dbReference type="ARBA" id="ARBA00004651"/>
    </source>
</evidence>
<feature type="transmembrane region" description="Helical" evidence="7">
    <location>
        <begin position="78"/>
        <end position="99"/>
    </location>
</feature>
<name>A0A317CNR1_9GAMM</name>
<keyword evidence="2" id="KW-0813">Transport</keyword>
<feature type="transmembrane region" description="Helical" evidence="7">
    <location>
        <begin position="231"/>
        <end position="250"/>
    </location>
</feature>
<feature type="transmembrane region" description="Helical" evidence="7">
    <location>
        <begin position="462"/>
        <end position="483"/>
    </location>
</feature>
<dbReference type="PANTHER" id="PTHR42718">
    <property type="entry name" value="MAJOR FACILITATOR SUPERFAMILY MULTIDRUG TRANSPORTER MFSC"/>
    <property type="match status" value="1"/>
</dbReference>
<feature type="transmembrane region" description="Helical" evidence="7">
    <location>
        <begin position="169"/>
        <end position="191"/>
    </location>
</feature>
<dbReference type="InterPro" id="IPR036259">
    <property type="entry name" value="MFS_trans_sf"/>
</dbReference>
<accession>A0A317CNR1</accession>
<feature type="transmembrane region" description="Helical" evidence="7">
    <location>
        <begin position="136"/>
        <end position="157"/>
    </location>
</feature>
<organism evidence="9 10">
    <name type="scientific">Leucothrix pacifica</name>
    <dbReference type="NCBI Taxonomy" id="1247513"/>
    <lineage>
        <taxon>Bacteria</taxon>
        <taxon>Pseudomonadati</taxon>
        <taxon>Pseudomonadota</taxon>
        <taxon>Gammaproteobacteria</taxon>
        <taxon>Thiotrichales</taxon>
        <taxon>Thiotrichaceae</taxon>
        <taxon>Leucothrix</taxon>
    </lineage>
</organism>
<evidence type="ECO:0000256" key="7">
    <source>
        <dbReference type="SAM" id="Phobius"/>
    </source>
</evidence>
<comment type="subcellular location">
    <subcellularLocation>
        <location evidence="1">Cell membrane</location>
        <topology evidence="1">Multi-pass membrane protein</topology>
    </subcellularLocation>
</comment>
<feature type="transmembrane region" description="Helical" evidence="7">
    <location>
        <begin position="43"/>
        <end position="66"/>
    </location>
</feature>
<proteinExistence type="predicted"/>
<dbReference type="Proteomes" id="UP000245539">
    <property type="component" value="Unassembled WGS sequence"/>
</dbReference>
<dbReference type="PANTHER" id="PTHR42718:SF46">
    <property type="entry name" value="BLR6921 PROTEIN"/>
    <property type="match status" value="1"/>
</dbReference>
<dbReference type="CDD" id="cd17321">
    <property type="entry name" value="MFS_MMR_MDR_like"/>
    <property type="match status" value="1"/>
</dbReference>
<evidence type="ECO:0000259" key="8">
    <source>
        <dbReference type="PROSITE" id="PS50850"/>
    </source>
</evidence>
<dbReference type="OrthoDB" id="9812221at2"/>
<dbReference type="Pfam" id="PF07690">
    <property type="entry name" value="MFS_1"/>
    <property type="match status" value="1"/>
</dbReference>
<dbReference type="Gene3D" id="1.20.1720.10">
    <property type="entry name" value="Multidrug resistance protein D"/>
    <property type="match status" value="1"/>
</dbReference>
<feature type="transmembrane region" description="Helical" evidence="7">
    <location>
        <begin position="111"/>
        <end position="130"/>
    </location>
</feature>
<dbReference type="SUPFAM" id="SSF103473">
    <property type="entry name" value="MFS general substrate transporter"/>
    <property type="match status" value="1"/>
</dbReference>
<protein>
    <submittedName>
        <fullName evidence="9">MFS transporter</fullName>
    </submittedName>
</protein>
<evidence type="ECO:0000256" key="5">
    <source>
        <dbReference type="ARBA" id="ARBA00022989"/>
    </source>
</evidence>
<sequence>MLILSVCVVNKYLYKGKTTQTGLWAVTSNQTQQYYQENKSARLSALIIVCIGSFLTPLALSAALVATPEIARDLKADAVLVSWIPAIFLLCNLITLLPSGRAADTYGRKRIYNWGSIIFLAASIGSGLSTSIEMLLFFRGLQGVGAAMFYGNGFAIISSVYRSGGRGAALGWVVSCVYLGMSAGPLFGGWVTEHFGWHYVFLAMVPFVLLAIVLTIFTLKGEWVSDTPQRLDWFGVLILASWIISLFIGLTNLPQPLAVVSLLVSMMILYWFVRRSDQIEAPLIKLRLVWENQRFSRSLIAASFIYAGSYGVQFLIGLYLQYNLGLSPSEAGQYLLVQAILMAFIAPIAGRLSDHYPAYLLATCGAGSVVLSFTTALFLNDHSSIWLVILALAFLGVGFGLFSTPNNSGAMGAVSEARQGIASALINMSRLLGQLFGTALVTMLMSLYIGDAEIEPAYYDELLTVLHWTVMFSLCCAVIAMFASFSMRHIKVRNEAA</sequence>
<comment type="caution">
    <text evidence="9">The sequence shown here is derived from an EMBL/GenBank/DDBJ whole genome shotgun (WGS) entry which is preliminary data.</text>
</comment>
<feature type="transmembrane region" description="Helical" evidence="7">
    <location>
        <begin position="356"/>
        <end position="379"/>
    </location>
</feature>
<feature type="transmembrane region" description="Helical" evidence="7">
    <location>
        <begin position="385"/>
        <end position="402"/>
    </location>
</feature>
<keyword evidence="5 7" id="KW-1133">Transmembrane helix</keyword>
<feature type="transmembrane region" description="Helical" evidence="7">
    <location>
        <begin position="294"/>
        <end position="319"/>
    </location>
</feature>
<keyword evidence="4 7" id="KW-0812">Transmembrane</keyword>
<dbReference type="EMBL" id="QGKM01000008">
    <property type="protein sequence ID" value="PWQ99827.1"/>
    <property type="molecule type" value="Genomic_DNA"/>
</dbReference>
<dbReference type="PRINTS" id="PR01036">
    <property type="entry name" value="TCRTETB"/>
</dbReference>
<dbReference type="InterPro" id="IPR011701">
    <property type="entry name" value="MFS"/>
</dbReference>
<dbReference type="GO" id="GO:0022857">
    <property type="term" value="F:transmembrane transporter activity"/>
    <property type="evidence" value="ECO:0007669"/>
    <property type="project" value="InterPro"/>
</dbReference>
<reference evidence="9 10" key="1">
    <citation type="submission" date="2018-05" db="EMBL/GenBank/DDBJ databases">
        <title>Leucothrix arctica sp. nov., isolated from Arctic seawater.</title>
        <authorList>
            <person name="Choi A."/>
            <person name="Baek K."/>
        </authorList>
    </citation>
    <scope>NUCLEOTIDE SEQUENCE [LARGE SCALE GENOMIC DNA]</scope>
    <source>
        <strain evidence="9 10">JCM 18388</strain>
    </source>
</reference>
<dbReference type="InterPro" id="IPR020846">
    <property type="entry name" value="MFS_dom"/>
</dbReference>